<dbReference type="SUPFAM" id="SSF81383">
    <property type="entry name" value="F-box domain"/>
    <property type="match status" value="1"/>
</dbReference>
<feature type="domain" description="F-box" evidence="1">
    <location>
        <begin position="16"/>
        <end position="67"/>
    </location>
</feature>
<dbReference type="InterPro" id="IPR001810">
    <property type="entry name" value="F-box_dom"/>
</dbReference>
<dbReference type="SUPFAM" id="SSF50978">
    <property type="entry name" value="WD40 repeat-like"/>
    <property type="match status" value="1"/>
</dbReference>
<dbReference type="AlphaFoldDB" id="A0A1E1K365"/>
<dbReference type="InterPro" id="IPR036047">
    <property type="entry name" value="F-box-like_dom_sf"/>
</dbReference>
<evidence type="ECO:0000259" key="1">
    <source>
        <dbReference type="PROSITE" id="PS50181"/>
    </source>
</evidence>
<protein>
    <recommendedName>
        <fullName evidence="1">F-box domain-containing protein</fullName>
    </recommendedName>
</protein>
<dbReference type="Proteomes" id="UP000178912">
    <property type="component" value="Unassembled WGS sequence"/>
</dbReference>
<dbReference type="OrthoDB" id="10516913at2759"/>
<evidence type="ECO:0000313" key="2">
    <source>
        <dbReference type="EMBL" id="CZS92441.1"/>
    </source>
</evidence>
<sequence>MVDRYLSLKYLSMVQRSVLVRLPSELLFKIFKYIERSDISNILPVSKYIKAAFLQSQWLRNQINKELGNYNPRYFPNIDWTRIYVILNRAYIIDSTISIILKTGWKTSGIPGVIEGASGYLTDGEHVVSGISNTSLLIMNRATVEFLVISPKQLRYAGWPSKIRSAAYHSDLLLVVGLTSTSGFKTLCCTTIRLYKVTTESFKDLEIPTIISETCTAVCINADYFCLASASAVSGSNIYIYSRATYDLVRQKEPPEIYKKLWLDDVTSTIILRGTVLVAQGSKRVYCWNIGSNIIDQISHYKSIPPYGELCLGSNTLELSIKFNYLVEIYDTLSGTKRASYSSIWAPYRSADFYCPQIRTDSSNHLIVQYQLYHQQNNITYVPELWILNTSSHKVANIPETSFSPKLGRFLDINVESADILCIFEKGFAVRHIRGIGFEVMTHMQAIKDIRKSNSCSRKFSVTDAYLKPFTP</sequence>
<organism evidence="2 3">
    <name type="scientific">Rhynchosporium agropyri</name>
    <dbReference type="NCBI Taxonomy" id="914238"/>
    <lineage>
        <taxon>Eukaryota</taxon>
        <taxon>Fungi</taxon>
        <taxon>Dikarya</taxon>
        <taxon>Ascomycota</taxon>
        <taxon>Pezizomycotina</taxon>
        <taxon>Leotiomycetes</taxon>
        <taxon>Helotiales</taxon>
        <taxon>Ploettnerulaceae</taxon>
        <taxon>Rhynchosporium</taxon>
    </lineage>
</organism>
<proteinExistence type="predicted"/>
<dbReference type="EMBL" id="FJUX01000012">
    <property type="protein sequence ID" value="CZS92441.1"/>
    <property type="molecule type" value="Genomic_DNA"/>
</dbReference>
<dbReference type="PROSITE" id="PS50181">
    <property type="entry name" value="FBOX"/>
    <property type="match status" value="1"/>
</dbReference>
<gene>
    <name evidence="2" type="ORF">RAG0_02965</name>
</gene>
<dbReference type="InterPro" id="IPR036322">
    <property type="entry name" value="WD40_repeat_dom_sf"/>
</dbReference>
<keyword evidence="3" id="KW-1185">Reference proteome</keyword>
<accession>A0A1E1K365</accession>
<name>A0A1E1K365_9HELO</name>
<reference evidence="3" key="1">
    <citation type="submission" date="2016-03" db="EMBL/GenBank/DDBJ databases">
        <authorList>
            <person name="Guldener U."/>
        </authorList>
    </citation>
    <scope>NUCLEOTIDE SEQUENCE [LARGE SCALE GENOMIC DNA]</scope>
    <source>
        <strain evidence="3">04CH-RAC-A.6.1</strain>
    </source>
</reference>
<evidence type="ECO:0000313" key="3">
    <source>
        <dbReference type="Proteomes" id="UP000178912"/>
    </source>
</evidence>